<dbReference type="Gene3D" id="3.30.2350.10">
    <property type="entry name" value="Pseudouridine synthase"/>
    <property type="match status" value="1"/>
</dbReference>
<dbReference type="SMART" id="SM00363">
    <property type="entry name" value="S4"/>
    <property type="match status" value="1"/>
</dbReference>
<dbReference type="InterPro" id="IPR006225">
    <property type="entry name" value="PsdUridine_synth_RluC/D"/>
</dbReference>
<dbReference type="NCBIfam" id="TIGR00005">
    <property type="entry name" value="rluA_subfam"/>
    <property type="match status" value="1"/>
</dbReference>
<dbReference type="EMBL" id="BART01000386">
    <property type="protein sequence ID" value="GAG71640.1"/>
    <property type="molecule type" value="Genomic_DNA"/>
</dbReference>
<dbReference type="GO" id="GO:0000455">
    <property type="term" value="P:enzyme-directed rRNA pseudouridine synthesis"/>
    <property type="evidence" value="ECO:0007669"/>
    <property type="project" value="TreeGrafter"/>
</dbReference>
<gene>
    <name evidence="4" type="ORF">S01H4_01918</name>
</gene>
<dbReference type="PROSITE" id="PS01129">
    <property type="entry name" value="PSI_RLU"/>
    <property type="match status" value="1"/>
</dbReference>
<dbReference type="PANTHER" id="PTHR21600">
    <property type="entry name" value="MITOCHONDRIAL RNA PSEUDOURIDINE SYNTHASE"/>
    <property type="match status" value="1"/>
</dbReference>
<reference evidence="4" key="1">
    <citation type="journal article" date="2014" name="Front. Microbiol.">
        <title>High frequency of phylogenetically diverse reductive dehalogenase-homologous genes in deep subseafloor sedimentary metagenomes.</title>
        <authorList>
            <person name="Kawai M."/>
            <person name="Futagami T."/>
            <person name="Toyoda A."/>
            <person name="Takaki Y."/>
            <person name="Nishi S."/>
            <person name="Hori S."/>
            <person name="Arai W."/>
            <person name="Tsubouchi T."/>
            <person name="Morono Y."/>
            <person name="Uchiyama I."/>
            <person name="Ito T."/>
            <person name="Fujiyama A."/>
            <person name="Inagaki F."/>
            <person name="Takami H."/>
        </authorList>
    </citation>
    <scope>NUCLEOTIDE SEQUENCE</scope>
    <source>
        <strain evidence="4">Expedition CK06-06</strain>
    </source>
</reference>
<dbReference type="GO" id="GO:0009982">
    <property type="term" value="F:pseudouridine synthase activity"/>
    <property type="evidence" value="ECO:0007669"/>
    <property type="project" value="InterPro"/>
</dbReference>
<dbReference type="Gene3D" id="3.10.290.10">
    <property type="entry name" value="RNA-binding S4 domain"/>
    <property type="match status" value="1"/>
</dbReference>
<dbReference type="InterPro" id="IPR050188">
    <property type="entry name" value="RluA_PseudoU_synthase"/>
</dbReference>
<organism evidence="4">
    <name type="scientific">marine sediment metagenome</name>
    <dbReference type="NCBI Taxonomy" id="412755"/>
    <lineage>
        <taxon>unclassified sequences</taxon>
        <taxon>metagenomes</taxon>
        <taxon>ecological metagenomes</taxon>
    </lineage>
</organism>
<dbReference type="CDD" id="cd02869">
    <property type="entry name" value="PseudoU_synth_RluA_like"/>
    <property type="match status" value="1"/>
</dbReference>
<dbReference type="GO" id="GO:0003723">
    <property type="term" value="F:RNA binding"/>
    <property type="evidence" value="ECO:0007669"/>
    <property type="project" value="InterPro"/>
</dbReference>
<dbReference type="Pfam" id="PF01479">
    <property type="entry name" value="S4"/>
    <property type="match status" value="1"/>
</dbReference>
<comment type="caution">
    <text evidence="4">The sequence shown here is derived from an EMBL/GenBank/DDBJ whole genome shotgun (WGS) entry which is preliminary data.</text>
</comment>
<dbReference type="AlphaFoldDB" id="X0ZPG6"/>
<dbReference type="InterPro" id="IPR002942">
    <property type="entry name" value="S4_RNA-bd"/>
</dbReference>
<protein>
    <recommendedName>
        <fullName evidence="3">RNA-binding S4 domain-containing protein</fullName>
    </recommendedName>
</protein>
<name>X0ZPG6_9ZZZZ</name>
<dbReference type="InterPro" id="IPR036986">
    <property type="entry name" value="S4_RNA-bd_sf"/>
</dbReference>
<dbReference type="InterPro" id="IPR006145">
    <property type="entry name" value="PsdUridine_synth_RsuA/RluA"/>
</dbReference>
<dbReference type="CDD" id="cd00165">
    <property type="entry name" value="S4"/>
    <property type="match status" value="1"/>
</dbReference>
<evidence type="ECO:0000256" key="1">
    <source>
        <dbReference type="ARBA" id="ARBA00010876"/>
    </source>
</evidence>
<feature type="domain" description="RNA-binding S4" evidence="3">
    <location>
        <begin position="16"/>
        <end position="80"/>
    </location>
</feature>
<dbReference type="Pfam" id="PF00849">
    <property type="entry name" value="PseudoU_synth_2"/>
    <property type="match status" value="1"/>
</dbReference>
<dbReference type="SUPFAM" id="SSF55174">
    <property type="entry name" value="Alpha-L RNA-binding motif"/>
    <property type="match status" value="1"/>
</dbReference>
<dbReference type="PROSITE" id="PS50889">
    <property type="entry name" value="S4"/>
    <property type="match status" value="1"/>
</dbReference>
<proteinExistence type="inferred from homology"/>
<dbReference type="PANTHER" id="PTHR21600:SF44">
    <property type="entry name" value="RIBOSOMAL LARGE SUBUNIT PSEUDOURIDINE SYNTHASE D"/>
    <property type="match status" value="1"/>
</dbReference>
<dbReference type="SUPFAM" id="SSF55120">
    <property type="entry name" value="Pseudouridine synthase"/>
    <property type="match status" value="1"/>
</dbReference>
<evidence type="ECO:0000256" key="2">
    <source>
        <dbReference type="ARBA" id="ARBA00023235"/>
    </source>
</evidence>
<dbReference type="InterPro" id="IPR020103">
    <property type="entry name" value="PsdUridine_synth_cat_dom_sf"/>
</dbReference>
<evidence type="ECO:0000259" key="3">
    <source>
        <dbReference type="SMART" id="SM00363"/>
    </source>
</evidence>
<accession>X0ZPG6</accession>
<comment type="similarity">
    <text evidence="1">Belongs to the pseudouridine synthase RluA family.</text>
</comment>
<evidence type="ECO:0000313" key="4">
    <source>
        <dbReference type="EMBL" id="GAG71640.1"/>
    </source>
</evidence>
<sequence length="309" mass="34827">MTEKEKNILFTGEDKIRIDLYLTQKKIYPSRSQIRNLIAQGKIRVNNNPVKPSYILKNGDVIDLALPENKESKIKAEAIPLDIIYEDEYLVVVNKPADMIVHPAGKIRSGTLVNALLYHCQDSLSGIGGVIRPGIVHRLDKNTSGLMVAAKNDFAHLDLSRQIKDHQVTKKYIALVHGNLKDDSGIIDAQIGRSLKNRKKMAVTAEGKSREAITHFKVLKRFFGYTLVEATLRTGRTHQIRVHLAFIGYPIVGDQLYGHRRQGLNINRQALHSYVLGFVHPASKKYMEFSAPLPKDMQELIDCLEGDEK</sequence>
<dbReference type="InterPro" id="IPR006224">
    <property type="entry name" value="PsdUridine_synth_RluA-like_CS"/>
</dbReference>
<keyword evidence="2" id="KW-0413">Isomerase</keyword>